<feature type="transmembrane region" description="Helical" evidence="8">
    <location>
        <begin position="155"/>
        <end position="178"/>
    </location>
</feature>
<dbReference type="GO" id="GO:0005452">
    <property type="term" value="F:solute:inorganic anion antiporter activity"/>
    <property type="evidence" value="ECO:0007669"/>
    <property type="project" value="InterPro"/>
</dbReference>
<feature type="transmembrane region" description="Helical" evidence="8">
    <location>
        <begin position="24"/>
        <end position="42"/>
    </location>
</feature>
<dbReference type="InterPro" id="IPR001717">
    <property type="entry name" value="Anion_exchange"/>
</dbReference>
<keyword evidence="2" id="KW-0039">Anion exchange</keyword>
<sequence length="365" mass="41065">MYFSDTELFKPIDHQPLITKQPNTALLCTILALGTFFVAYYLRHFRNSKFLGRNIRRALGDFGVPIAIISMVAADYFNPTTYTEKLKVPEGLTPSDPAARGWFISPSGIKSPVEPWVPFVAIVPAILVYILMFMETHISELIIAKKERKLQKGSGFHLDIVLVNFINLMCGVIGAPWMSAATVRSVAHVSSLTVMSRTHAPGQKPHIIEVKEQRVSSLLVSIMVGCSVVMSPLLRLIPMAVLFGVFLYMGISSIDGIQFFERLKLVFMPVKHHSEAPYVRHVQTYKMHLFTGIQLVCLCILWSVKSSSFSLLFPFFLIMMIPVRSQLCNKLFTAKELRALDSNEPTNMTNDEDEPDFYAESRLPG</sequence>
<keyword evidence="2" id="KW-0406">Ion transport</keyword>
<keyword evidence="2" id="KW-0813">Transport</keyword>
<dbReference type="PRINTS" id="PR01231">
    <property type="entry name" value="HCO3TRNSPORT"/>
</dbReference>
<comment type="catalytic activity">
    <reaction evidence="6">
        <text>hydrogencarbonate(in) + chloride(out) = hydrogencarbonate(out) + chloride(in)</text>
        <dbReference type="Rhea" id="RHEA:72363"/>
        <dbReference type="ChEBI" id="CHEBI:17544"/>
        <dbReference type="ChEBI" id="CHEBI:17996"/>
    </reaction>
</comment>
<dbReference type="InterPro" id="IPR003020">
    <property type="entry name" value="HCO3_transpt_euk"/>
</dbReference>
<keyword evidence="5 8" id="KW-0472">Membrane</keyword>
<evidence type="ECO:0000313" key="10">
    <source>
        <dbReference type="EMBL" id="MBY27338.1"/>
    </source>
</evidence>
<dbReference type="EMBL" id="GGMR01014719">
    <property type="protein sequence ID" value="MBY27338.1"/>
    <property type="molecule type" value="Transcribed_RNA"/>
</dbReference>
<dbReference type="AlphaFoldDB" id="A0A2S2PDT1"/>
<evidence type="ECO:0000259" key="9">
    <source>
        <dbReference type="Pfam" id="PF00955"/>
    </source>
</evidence>
<feature type="transmembrane region" description="Helical" evidence="8">
    <location>
        <begin position="116"/>
        <end position="134"/>
    </location>
</feature>
<evidence type="ECO:0000256" key="5">
    <source>
        <dbReference type="ARBA" id="ARBA00023136"/>
    </source>
</evidence>
<feature type="region of interest" description="Disordered" evidence="7">
    <location>
        <begin position="343"/>
        <end position="365"/>
    </location>
</feature>
<evidence type="ECO:0000256" key="1">
    <source>
        <dbReference type="ARBA" id="ARBA00004141"/>
    </source>
</evidence>
<feature type="transmembrane region" description="Helical" evidence="8">
    <location>
        <begin position="241"/>
        <end position="260"/>
    </location>
</feature>
<feature type="transmembrane region" description="Helical" evidence="8">
    <location>
        <begin position="58"/>
        <end position="77"/>
    </location>
</feature>
<dbReference type="PANTHER" id="PTHR11453">
    <property type="entry name" value="ANION EXCHANGE PROTEIN"/>
    <property type="match status" value="1"/>
</dbReference>
<dbReference type="PANTHER" id="PTHR11453:SF47">
    <property type="entry name" value="ANION EXCHANGE PROTEIN"/>
    <property type="match status" value="1"/>
</dbReference>
<feature type="domain" description="Bicarbonate transporter-like transmembrane" evidence="9">
    <location>
        <begin position="18"/>
        <end position="344"/>
    </location>
</feature>
<dbReference type="InterPro" id="IPR011531">
    <property type="entry name" value="HCO3_transpt-like_TM_dom"/>
</dbReference>
<evidence type="ECO:0000256" key="8">
    <source>
        <dbReference type="SAM" id="Phobius"/>
    </source>
</evidence>
<gene>
    <name evidence="10" type="primary">SLC4A3</name>
    <name evidence="10" type="ORF">g.133776</name>
</gene>
<dbReference type="GO" id="GO:0005886">
    <property type="term" value="C:plasma membrane"/>
    <property type="evidence" value="ECO:0007669"/>
    <property type="project" value="TreeGrafter"/>
</dbReference>
<protein>
    <submittedName>
        <fullName evidence="10">Anion exchange protein 3</fullName>
    </submittedName>
</protein>
<evidence type="ECO:0000256" key="6">
    <source>
        <dbReference type="ARBA" id="ARBA00049347"/>
    </source>
</evidence>
<reference evidence="10" key="1">
    <citation type="submission" date="2018-04" db="EMBL/GenBank/DDBJ databases">
        <title>Transcriptome of Schizaphis graminum biotype I.</title>
        <authorList>
            <person name="Scully E.D."/>
            <person name="Geib S.M."/>
            <person name="Palmer N.A."/>
            <person name="Koch K."/>
            <person name="Bradshaw J."/>
            <person name="Heng-Moss T."/>
            <person name="Sarath G."/>
        </authorList>
    </citation>
    <scope>NUCLEOTIDE SEQUENCE</scope>
</reference>
<dbReference type="GO" id="GO:0006820">
    <property type="term" value="P:monoatomic anion transport"/>
    <property type="evidence" value="ECO:0007669"/>
    <property type="project" value="InterPro"/>
</dbReference>
<feature type="transmembrane region" description="Helical" evidence="8">
    <location>
        <begin position="293"/>
        <end position="321"/>
    </location>
</feature>
<dbReference type="GO" id="GO:0015701">
    <property type="term" value="P:bicarbonate transport"/>
    <property type="evidence" value="ECO:0007669"/>
    <property type="project" value="TreeGrafter"/>
</dbReference>
<proteinExistence type="predicted"/>
<name>A0A2S2PDT1_SCHGA</name>
<evidence type="ECO:0000256" key="2">
    <source>
        <dbReference type="ARBA" id="ARBA00022681"/>
    </source>
</evidence>
<evidence type="ECO:0000256" key="7">
    <source>
        <dbReference type="SAM" id="MobiDB-lite"/>
    </source>
</evidence>
<accession>A0A2S2PDT1</accession>
<dbReference type="GO" id="GO:0051453">
    <property type="term" value="P:regulation of intracellular pH"/>
    <property type="evidence" value="ECO:0007669"/>
    <property type="project" value="TreeGrafter"/>
</dbReference>
<comment type="subcellular location">
    <subcellularLocation>
        <location evidence="1">Membrane</location>
        <topology evidence="1">Multi-pass membrane protein</topology>
    </subcellularLocation>
</comment>
<dbReference type="Pfam" id="PF00955">
    <property type="entry name" value="HCO3_cotransp"/>
    <property type="match status" value="1"/>
</dbReference>
<evidence type="ECO:0000256" key="4">
    <source>
        <dbReference type="ARBA" id="ARBA00022989"/>
    </source>
</evidence>
<keyword evidence="3 8" id="KW-0812">Transmembrane</keyword>
<dbReference type="PRINTS" id="PR00165">
    <property type="entry name" value="ANIONEXCHNGR"/>
</dbReference>
<keyword evidence="4 8" id="KW-1133">Transmembrane helix</keyword>
<organism evidence="10">
    <name type="scientific">Schizaphis graminum</name>
    <name type="common">Green bug aphid</name>
    <dbReference type="NCBI Taxonomy" id="13262"/>
    <lineage>
        <taxon>Eukaryota</taxon>
        <taxon>Metazoa</taxon>
        <taxon>Ecdysozoa</taxon>
        <taxon>Arthropoda</taxon>
        <taxon>Hexapoda</taxon>
        <taxon>Insecta</taxon>
        <taxon>Pterygota</taxon>
        <taxon>Neoptera</taxon>
        <taxon>Paraneoptera</taxon>
        <taxon>Hemiptera</taxon>
        <taxon>Sternorrhyncha</taxon>
        <taxon>Aphidomorpha</taxon>
        <taxon>Aphidoidea</taxon>
        <taxon>Aphididae</taxon>
        <taxon>Aphidini</taxon>
        <taxon>Schizaphis</taxon>
    </lineage>
</organism>
<evidence type="ECO:0000256" key="3">
    <source>
        <dbReference type="ARBA" id="ARBA00022692"/>
    </source>
</evidence>